<reference evidence="1" key="1">
    <citation type="journal article" date="2021" name="Microb. Physiol.">
        <title>Proteogenomic Insights into the Physiology of Marine, Sulfate-Reducing, Filamentous Desulfonema limicola and Desulfonema magnum.</title>
        <authorList>
            <person name="Schnaars V."/>
            <person name="Wohlbrand L."/>
            <person name="Scheve S."/>
            <person name="Hinrichs C."/>
            <person name="Reinhardt R."/>
            <person name="Rabus R."/>
        </authorList>
    </citation>
    <scope>NUCLEOTIDE SEQUENCE</scope>
    <source>
        <strain evidence="1">4be13</strain>
    </source>
</reference>
<evidence type="ECO:0000313" key="2">
    <source>
        <dbReference type="Proteomes" id="UP000663722"/>
    </source>
</evidence>
<sequence length="1068" mass="121797">MGDIIAGRELGAIDLNHVITPIIKCIKEYPECLLRGSKEKIYVVTDEVIRRIVENKNVVEEMRGEGRLFSNIKYADATATWPRSDKASVNQAKGITEMEDEIYELLRSEVKDKESEFFAQSASSYFDALRSLSTKQADTNSQQSSLFPDARLLRKYPGTKARLRVPYHTIQMSGEISAAIVNAVKQIMRKRLSDELPEDEVNHIIETWKNGLGENHSRLKTFLDVLDRDAYGRIRRTYACSVLVKMTEHLPETSPAIPYARRVSDFNELVQGTLPETGLAADELVLEFPNSHGRGTMEFDLMAEFLYADSLNSLPFWISFNELISEESIRDSVTTTIGQHFKLNGKVQTQGVGSVFEFHAAKLETLAKDIQTAIANGKMPPDERAVCKVLRIAVMYYIVFRDDPGKYRNALTNYKAFRKAIKKWTDDGVSLDEILRRIAKQLKMAMPLNKQIRNDFKTLLESRRLDDLPVNKEKLCFIISRGVISKTSEMEDGEPIRQPPSEDHVTSYLRYLKITRHPGDDDNALVKEEIRFTESLRYLMIPETDEREREMGRDMNRSVLGVLFTPKDNNMLRLSLPFNGLTRLVISYERKQLHGTDTYLTALAQLIHVLLVYGTLKAVIRMADDTKAHGDKTMLLMLSLFSTSPQNEKSFTQTYGNGKKRGFTHDAHKAVEHIIRQHMPVKSQGFRLTKSSQWDNLIRSGRLKQRYPNIREAAKAHIKGELNDFRFSNIVSGLSSGMDALWCLPHAPSIEKIALLSVTSRSCDRLRKRSEEDRSVMFGHIHRFEYEATDEENGEILHFYRHRPVQAFCDEMETANCFKNPSVLFNTIRNLYEEGFRDVIIVTKVPFTRRIRMTTDEDSTYTNPTILKALNKEMPGVRVYPLFTQKSYGVRLSKSKTAVPIFLPPDAENDITISDDSGRSTLFRAGSVVTSRVVEGGNAGEKLHCGITDYLFRYYPDTVTIQSEAMSALTTQGKDQVCLHEVLRFLHSDAYEKSVFKKAGDKKPLEAKLDALDDIIGEESVGQQANILQFPKPKTKRRADDQTYTFSVNIIALLKHLENQSDLYRDTR</sequence>
<dbReference type="EMBL" id="CP061800">
    <property type="protein sequence ID" value="QTA88184.1"/>
    <property type="molecule type" value="Genomic_DNA"/>
</dbReference>
<keyword evidence="2" id="KW-1185">Reference proteome</keyword>
<protein>
    <submittedName>
        <fullName evidence="1">Uncharacterized protein</fullName>
    </submittedName>
</protein>
<dbReference type="AlphaFoldDB" id="A0A975GNW1"/>
<gene>
    <name evidence="1" type="ORF">dnm_042250</name>
</gene>
<organism evidence="1 2">
    <name type="scientific">Desulfonema magnum</name>
    <dbReference type="NCBI Taxonomy" id="45655"/>
    <lineage>
        <taxon>Bacteria</taxon>
        <taxon>Pseudomonadati</taxon>
        <taxon>Thermodesulfobacteriota</taxon>
        <taxon>Desulfobacteria</taxon>
        <taxon>Desulfobacterales</taxon>
        <taxon>Desulfococcaceae</taxon>
        <taxon>Desulfonema</taxon>
    </lineage>
</organism>
<proteinExistence type="predicted"/>
<accession>A0A975GNW1</accession>
<name>A0A975GNW1_9BACT</name>
<dbReference type="RefSeq" id="WP_207683063.1">
    <property type="nucleotide sequence ID" value="NZ_CP061800.1"/>
</dbReference>
<dbReference type="KEGG" id="dmm:dnm_042250"/>
<dbReference type="Proteomes" id="UP000663722">
    <property type="component" value="Chromosome"/>
</dbReference>
<evidence type="ECO:0000313" key="1">
    <source>
        <dbReference type="EMBL" id="QTA88184.1"/>
    </source>
</evidence>